<keyword evidence="9" id="KW-1185">Reference proteome</keyword>
<dbReference type="InterPro" id="IPR036179">
    <property type="entry name" value="Ig-like_dom_sf"/>
</dbReference>
<keyword evidence="4" id="KW-0393">Immunoglobulin domain</keyword>
<feature type="compositionally biased region" description="Low complexity" evidence="6">
    <location>
        <begin position="2332"/>
        <end position="2343"/>
    </location>
</feature>
<feature type="region of interest" description="Disordered" evidence="6">
    <location>
        <begin position="4040"/>
        <end position="4065"/>
    </location>
</feature>
<dbReference type="InterPro" id="IPR003599">
    <property type="entry name" value="Ig_sub"/>
</dbReference>
<dbReference type="OrthoDB" id="6612025at2759"/>
<dbReference type="FunFam" id="2.60.40.10:FF:000107">
    <property type="entry name" value="Myosin, light chain kinase a"/>
    <property type="match status" value="5"/>
</dbReference>
<sequence length="6299" mass="700940">MDGNGNPPEKSASRESTISCVAAHFGATRVVVAVLKHTDEIQLRLEEMDPPLYHLGSSLSEIMQMQMELHECLIKLQEKEFNIEQALTQTDDLVVSQGLSSNLHQAMAVNLGNAWETVYDMLQARVLLLEKVYAFRLQYDKCQNCLDDAKRDGSNTTTDYLEVFRETLTKSTLLIRFLENLATEHMRKVSTASASGDLNSAVQTISRLMEDLSDKRRRKKDTANIVGDTAPHKQQSSLLQDLDSLTKIYDTLSSRQMDQTYSPVTKERVGQMLGQLEDLQSMWQILYQNTVLLNDTIQSPATLSFLDLVLSAQQICEKQFYYLDLCMDTYEMISDARKKLANTLRNLHKRSRSRGASPDTLNEALLEVVNLPVNCLKQASFLTESTFDTTPLLTEVANLQEECRLIVTDLRHQTHYEYVNINTLHSTCGLLELWLDRRMTALRKDRLQEVDLEKIKSFINKHNMLIEEIGEHQTWMLDLLLEAIPQLEHNDSTIETVQVLTTKVSHLMDAWNEMTGVVNGRLSIALQLQELIAAVSNQTFFPPMAGSIDRSIRNIQETIQQLPVSLLDNTEIDQFLSLLQNWIMETSPERVSRTKSSTVAVDDFLSSLTTICQQLPFQDDKQPVIELFPHGQELPKSQLARAVETLVSDLSSASFVHKELQNLLRYTSTSDISTTARQTAPIQQYSQLHSIQNDAAKKLGRLSNQMEQLKESVARANQRKLDCNSPEYSETIVMIAQQMRTFKAQVHAFVKSYADQLLDLVPATANTLISSYSRVCIVSEYPVEAEPTHFASKQRDEEDQISDPENAQLPLLKPTFLNLSQADIFTRCGEQIVIDCQITGNPVPSLKWSCSSSPNCDAARFNVLTNGDRSILTFRVTEADSGAILKCLATNSTGQVSWNARLQLEDFSTHVHISPSVEEPPRIPVIYPAIHGSETERVQLGSYQHQISSSSPPIIGRYTIMTRQEGSPGEALEVIPPAFKQKLVSKVVREGESAQFEARISGSPLLQVTWYHIGHPVVTQDRYQIVQTRDSSRLIINSVDRLDAGPVKISAVNDGGEAICIADLLVVPSSPSRSRANQHALSHSLLYESAEVTTTQAKTMSSLKQSSLGPGHQTPMRAPPFFTRTLRPITVNVGENIILDCCVQAHPPPLIRWLHNGSDLTGINDGRFQITFSHDGACTLFIRHMELSDAGQYICHAQNQMGKRQTTAFVVVTEALTLGTLLPKQQFIQSTDRLVSQDPRQSSQIGMKPKFLSPLRSSQLVRGNTAYFESGQVSGVPFPTIVWSTEGKTLSNSGKYIITINPSSSVQSLLVVDVNDSDEGEYTCTAINQFGEDSTTAYLLPPDKYTEWLRQEKKRRPSVTRGLSPSPRHSPVPEYQTKKLRTRPASAERSSSDRDQFSLEREEYGSRGLPPMAHSFRPQSAPPGPRRSQLPRSADNSHMQDYPISDVDISFRDGGDSPQLEYFGGFDTPEPTLMETEENSGIAVRDAPRFVQSLASVRCAEGDQVQLRARISGYPKPRITWLKNGSRLQSPTSRLQLLYDGEWIVLRIRMALQEDSGNYTILAENGAGQQSCSATLTVDTSFRQRHGKSSSQPNILDTVIHHRVQSATRGYTPHRDLESSAGNLGPQFISAPPDKIVKEGQLVRFDCRVSGRPYPEISWFHNGRSICDDFTHKIIVNESGEHSLMITHADMTDTGQYTCVAKNYSAETSIEFSLIVEETDKLMAPTFVQRFRNTCVLEGSTVEFFSRAVGIPQPIISWLKGAREIMPDYKGVQITTKSGASTLIMTSVIPSDSDWYVCTARNSAGVASAKAKLTVEPKPRLIHATSSTANYVSSIRETYKRRYSPEPISESVESIALKHVSKHPRSSSAAGYFNPSEPVQPVPKSLPRITVQLASVQCEEGQRAHFECVANTAGEADLAVEWFKDGSPLRLSPRHRVYDNFGMYCLDILAVEEAFDSGVYTCRIVNAVGDAATSSTLTCHPRLKVVGTPTGLQRSSLRPVIREPLNKFYNTALDESVDIHVTIDAVDEQSFSFQWIHDGQPVLPDDRVRIEYNAGRVTLRINQVQNQDSGIWVIKVVNRFGETCSGTWLRVRQESRMETYTQQFSQELFQPSLPTFLVQPQETIYEDENSTLFIEFRVKPESAMVQFLRNGQLIEDSSHIKTVTGQGHGILEINVAGREDSGSYTCRASTPLGFTDTTFHVNVREIEQTYRFSMPTIQIAPVDSVVQEGTTARFYCTITGVPRPRVSWRVNGQQVISGERFKLTGDNWTSSLEMLHTRQYDSGEVTAVAENSEGSATARARLIVTSRMEEVPPPPSANTAPPLPPQAPPPIKSALKKSLSQKSFHTPDQQPVFTQRLQPCRMPSGKPAIFTCEYYSHSTVRVDWYREDRKIEMSSDFQIATTESSTTLFIPQAFVEDSGNFTVRLTNEYGTSESMATLVIEENQRPLTGSFSPPSFLEGLRDVRVRGGQLARFEAKVIGSEHTTVTWLKNGRPLPDNTRINVFRIGDQCRLLIRNASPIDSGMYQCIISSESGESRSEAFLNVEGTSEFPSSPPKELASIELAKTSPPKVLKPPSDTSAFVGEAVTLRCTMDGSPKPEMRWYKGPHLVRNSKYYKTFVTDNVCTLVIRQVLLEDEGEYRCVGKNPHGEAEDSAYIRVLDVPSEGVRLVREKLGEAPVDIGENIPFVAPDIEVPLMSVTNSYNGEEVTLSCTVKPCLPHPSFAFYHNDQIIHPAGDFKVAAGKWTYSMTIKEAYPDDSGTYTCVAWNEFGLVKSSTQLNVSEASRPVLSPPEPQSDYRLVEQTYAVESSSNIMQETIRRVRRNLPVFTQALPETMKITEGQSVEFLASTASDLPVTYDWQLDGRQIRHSPDYQIQSGPQGSVLTVVSASSLDMGQFRVIAKTDLGQQASEVDLHVRRAFDTNRIVKPASPTFEVYDTTYEEERSENIMKETVRRIRPVIPRFIKALANSMIVYEGTKVEMEVEVRSQQSVAFEWERDGIAITQHTERIFVTTGEMISVLHITVTSLEDQGTYTCYAISDAGEKATTTKLNVIPVATSDAEYRPLKQPEQVPEFAEEFTTDTTVEWKEQSFLNENYINQRFKNQLAVTKNKEVLAPGPTSQYFDCRISEDRSLLQQNTRKRQYQPSSPNPGTSPGTSTDYEVTSDRSLLEQTIKQRTIQLDDRKETQQPQYYEYEVSDDRSLLQHQVRKRILQSIETDKQSMTPLPTMLETLARADQMEAILPIGKSQQADNEFQSSQPTQDVLAVPQRQTIIVGRFDQEISVPIHRSSQPASLVPLISPKPNPVNVPLSKVVEQREMVTSTSTDSQKWIPFSRETFQTNSQVESTPLVHETAESDYYSPSPERAVGDYFVLANEEGKAKPTPSVAPKPLTKTPSVQEKEIPQAIDQSFEVSESYNILVSSQALKERSQMQDLETRSTSFEVSPNVEDEQLQSDVESESVDLVRETAESDYYSPSPERAEVYFYVPARTQVKLAPAGAIKATAKLEETLGATYRKFEVSEDVNILEQVIRTHTLSGPGKSLPQELPTTNRMEEGRIVESASQVKVEQFIPEYHDYQAWEDKKFLEQVRRETWPSESAKPVDIHPTVQTEKRQVSVTQSSVTETADIPFAAPHEAPELAELAYYSPLSPTTTQIKAVIPEVEAMRTSPATYLDYEITADSSFLEHVVRSHTFSRNEEVPKQKGEVVERGEINEEIKRPTAPNVAPKPILVRILSAGPERATLDYYSPVLTIGTQQNESIISNQVGPTYLEYEVTEDANPTEPAIRARSIPRGEVPVHETVVKSVEFYGRKLEMNKFFPPQPPSKTSAEATLLSQGPEKAEIDFYAPVPITLTDAVCNQLPPSYVDYEITEDKRRVDETVATRTVSRERVQLQPATAKPLPLPKPVPVPLVSSFEISEKAELDYYSSASAEPVEQNETTLSQQNALTAGDTTEQFVTSYRNFEVIEDVNLLEQKVRTQTFSREEQKTTEVKVGPSRELEEVHFTLTEIEKPKAPQPLPKPTPTTTDSNQRPEKAELGYCIPAAATPSERSDVRLSRVTTPSEATTEEQTRPTYVDYETSEDINIMEQVVRTRTFSPGDDQPIDEKPVQVIWEDLKPALSVMPKPMTPAAAEPFPEMAHLNYFEPATTLLRKLNEVSISTEVIRRPSELSEQPGPQFFDYDVAEHQSFLEQIVRKHTFEEISEPQERTRNMHEEFLLAEEYEEFLASDTGENTQPLEDVLAVEFSSKQVADTSLSKTTPTKPKSDVAITVIREQSQMVGSPNDLSIDWSTQQQVVVSTSDYDIQGPPAPSVVATEATERPTQGARYESFESDVMSDDQFYDARSDFYTSDTDKFYTPSRGSLASLAAFSVKSLDDLEEEETAPADLVERTEEEILPLEMTEHYTDVAVSAGHLQSFVTDRPTEHVSFNESNEVEIASFQPESPTYVDSTAFAAAQPAASLAQDMSAVFLSPLTEIHTQEDTQSLLSTSETMNVLTDVPEREELVLASSAMIETGKKLDILLSPLASDELAIEKEKNICPQDHLQHVEPTIMNDFSINEITPKLLPDFGILITGLVNVAPAPVEEVLASDAESVQPAKALKTKLEEQSFAEFSKSEESFQAFLQKTSVVSATETVSVVSDLIEIRSTTNDTKENATLSEETQEDNEGEELPTAVLDQQQAQTVDNEELSTNSTTVTTYTSLAFTSNQPSLISHLEDTVKSETNFNTHILNLTVEELPQTVVSCEPAVQLSTYIVASQTQPETLNDDTEESSSTHISDAATVMDVPEDEMGTIALSKQATDIAAATTILSIQQATEGPDSHFSSVHLFEQDNVLNNAKSGAMEIHSTEANVTTFVRPTSESDIGSLESTQNVSNVVPMSLEKTTGIANATETEIQELAARTQQTNIRAPTVFEQTEIESPKPWISRAENSVEDSSEFITIVNEAVKESHNILTTVEAGELVSALLVPSRLTDFNLVQPVTGLAVSTIFENLDFKEEVPPENVQVPMTVTSETASELATVTYIISDETTISMLGTTTGTVTREETIQEKLTEDIRVGEETVVTELVPMEHQSAAATAEVSSVSTTENLLLETMEDLPPYAAPMDVPSPLDTISVVALATVTDSTTLGFATVMLRSKDEENMDELELQMSQVQAVFDAAVPQEIQIQGLTTTEVVSSPDSHETIHETVEGKASNDFTADLVVSITDKVAPAQMPPQQISTVLEKISDVAVPDAITDTRSQEISFSSSEEDFVMVESSDLKLSRDDSSNLKVESNYELASVQVSEKPLPEISTAVPVTKVVKVNEELVTDLLSLGDEQEFGQEDVSHFAPVETPSSESVSYYESIQLISKFSDKPMFQIDIPEEIMKILATETAIGRMTEEQLERAIAGHTIPLVTSTEEWTIVEDVPQLRVTDYVTDINHILAPDVSVSNDHVVAIRAARDVFPIEMVVDQLSITDVKDDEPIDLKTYDVISEVDTVEAVQQYTPLESATPKEDHISELVGTPVNQRPDAEKLSSELLTVIPSETREKLTVFTESKQRTVTELSVPVLVTPLAPNLLVMDGQSMVLQCQFEVRPMKEAVWYHGDEAVLENEDITLYQDETGVCELRIAEVFPEDAGLYICRLDTEYGLIESRSQVTVEAYEYSPDSEEASISLYHTTGRSELVVERTVSKEWDSTLPDISETALGEEDASHITELPEEEIVDHREHVSAYAVISSLHGSSIQPDEWFLVPDTHVMPTTTIPFDEHSLPIPEEGMSSLVIKSSSSLANDALPALFSETWDASAMAPENLFHTLTLARELLEECNAEAVGTNNEARIKPQSDMREQAGITKVEDIAFIETVSSNSLILEANQSEPLITEVHLSDVRLPTTTLSSREIVDEKLEAITNDVYPLETSWKSEDFSADVHTINIEVEESRVIEVFDTASSSQNLLLEEFSMNMDVSAEECDVIADYHIQEFPEDEELTSEDLENLLKIAAVASIVATDSLTFETTVSFVDADDHQPLVDINLRIPEQPVSPLASKDSCVNKRQNEVLAPYQPIFSESELVWSRPTVTSVTIVDSSQKLCQVFETMSGQTSLSETSKFEEGTLTKIPLESETIQFSGEPTSGKGPVKSEAIIKMAELIELENFPDAIRKPSAETFVNNEVTPVHVRGADATDKVLPHATRHDLSASLIFKAPNDSPATESKHHLAAFSAQKVNSSHPLTGELFVKRTEDISETSTSVLAEIKDEVTKREETVSAEEQPTLLETAEAAEYHVTRLEAQPELPLQPEFATFEMAPIQLVAESTVTTVTQHEETTVREEQPALPNPPM</sequence>
<keyword evidence="5" id="KW-0175">Coiled coil</keyword>
<feature type="region of interest" description="Disordered" evidence="6">
    <location>
        <begin position="4006"/>
        <end position="4028"/>
    </location>
</feature>
<comment type="caution">
    <text evidence="8">The sequence shown here is derived from an EMBL/GenBank/DDBJ whole genome shotgun (WGS) entry which is preliminary data.</text>
</comment>
<feature type="region of interest" description="Disordered" evidence="6">
    <location>
        <begin position="3424"/>
        <end position="3457"/>
    </location>
</feature>
<dbReference type="PANTHER" id="PTHR47633">
    <property type="entry name" value="IMMUNOGLOBULIN"/>
    <property type="match status" value="1"/>
</dbReference>
<evidence type="ECO:0000259" key="7">
    <source>
        <dbReference type="PROSITE" id="PS50835"/>
    </source>
</evidence>
<evidence type="ECO:0000256" key="5">
    <source>
        <dbReference type="SAM" id="Coils"/>
    </source>
</evidence>
<feature type="domain" description="Ig-like" evidence="7">
    <location>
        <begin position="1249"/>
        <end position="1340"/>
    </location>
</feature>
<feature type="compositionally biased region" description="Basic and acidic residues" evidence="6">
    <location>
        <begin position="3424"/>
        <end position="3433"/>
    </location>
</feature>
<feature type="domain" description="Ig-like" evidence="7">
    <location>
        <begin position="1887"/>
        <end position="1978"/>
    </location>
</feature>
<dbReference type="SMART" id="SM00409">
    <property type="entry name" value="IG"/>
    <property type="match status" value="18"/>
</dbReference>
<feature type="domain" description="Ig-like" evidence="7">
    <location>
        <begin position="2111"/>
        <end position="2202"/>
    </location>
</feature>
<reference evidence="9" key="1">
    <citation type="submission" date="2017-01" db="EMBL/GenBank/DDBJ databases">
        <title>Comparative genomics of anhydrobiosis in the tardigrade Hypsibius dujardini.</title>
        <authorList>
            <person name="Yoshida Y."/>
            <person name="Koutsovoulos G."/>
            <person name="Laetsch D."/>
            <person name="Stevens L."/>
            <person name="Kumar S."/>
            <person name="Horikawa D."/>
            <person name="Ishino K."/>
            <person name="Komine S."/>
            <person name="Tomita M."/>
            <person name="Blaxter M."/>
            <person name="Arakawa K."/>
        </authorList>
    </citation>
    <scope>NUCLEOTIDE SEQUENCE [LARGE SCALE GENOMIC DNA]</scope>
    <source>
        <strain evidence="9">Z151</strain>
    </source>
</reference>
<feature type="region of interest" description="Disordered" evidence="6">
    <location>
        <begin position="4643"/>
        <end position="4662"/>
    </location>
</feature>
<evidence type="ECO:0000256" key="3">
    <source>
        <dbReference type="ARBA" id="ARBA00023157"/>
    </source>
</evidence>
<feature type="compositionally biased region" description="Basic and acidic residues" evidence="6">
    <location>
        <begin position="1390"/>
        <end position="1405"/>
    </location>
</feature>
<dbReference type="Proteomes" id="UP000192578">
    <property type="component" value="Unassembled WGS sequence"/>
</dbReference>
<feature type="compositionally biased region" description="Low complexity" evidence="6">
    <location>
        <begin position="3143"/>
        <end position="3156"/>
    </location>
</feature>
<evidence type="ECO:0000313" key="9">
    <source>
        <dbReference type="Proteomes" id="UP000192578"/>
    </source>
</evidence>
<proteinExistence type="inferred from homology"/>
<feature type="region of interest" description="Disordered" evidence="6">
    <location>
        <begin position="1349"/>
        <end position="1442"/>
    </location>
</feature>
<feature type="domain" description="Ig-like" evidence="7">
    <location>
        <begin position="1120"/>
        <end position="1213"/>
    </location>
</feature>
<dbReference type="CDD" id="cd00096">
    <property type="entry name" value="Ig"/>
    <property type="match status" value="2"/>
</dbReference>
<dbReference type="InterPro" id="IPR013783">
    <property type="entry name" value="Ig-like_fold"/>
</dbReference>
<dbReference type="Pfam" id="PF13927">
    <property type="entry name" value="Ig_3"/>
    <property type="match status" value="1"/>
</dbReference>
<accession>A0A1W0XEI5</accession>
<protein>
    <submittedName>
        <fullName evidence="8">Titin</fullName>
    </submittedName>
</protein>
<dbReference type="SUPFAM" id="SSF48726">
    <property type="entry name" value="Immunoglobulin"/>
    <property type="match status" value="18"/>
</dbReference>
<feature type="coiled-coil region" evidence="5">
    <location>
        <begin position="692"/>
        <end position="719"/>
    </location>
</feature>
<dbReference type="InterPro" id="IPR013098">
    <property type="entry name" value="Ig_I-set"/>
</dbReference>
<dbReference type="FunFam" id="2.60.40.10:FF:000080">
    <property type="entry name" value="Myosin light chain kinase, smooth muscle"/>
    <property type="match status" value="2"/>
</dbReference>
<feature type="domain" description="Ig-like" evidence="7">
    <location>
        <begin position="2568"/>
        <end position="2656"/>
    </location>
</feature>
<feature type="domain" description="Ig-like" evidence="7">
    <location>
        <begin position="2351"/>
        <end position="2439"/>
    </location>
</feature>
<evidence type="ECO:0000313" key="8">
    <source>
        <dbReference type="EMBL" id="OQV25889.1"/>
    </source>
</evidence>
<feature type="compositionally biased region" description="Acidic residues" evidence="6">
    <location>
        <begin position="3444"/>
        <end position="3457"/>
    </location>
</feature>
<evidence type="ECO:0000256" key="6">
    <source>
        <dbReference type="SAM" id="MobiDB-lite"/>
    </source>
</evidence>
<evidence type="ECO:0000256" key="1">
    <source>
        <dbReference type="ARBA" id="ARBA00004657"/>
    </source>
</evidence>
<feature type="compositionally biased region" description="Pro residues" evidence="6">
    <location>
        <begin position="2311"/>
        <end position="2331"/>
    </location>
</feature>
<dbReference type="SUPFAM" id="SSF46966">
    <property type="entry name" value="Spectrin repeat"/>
    <property type="match status" value="1"/>
</dbReference>
<feature type="domain" description="Ig-like" evidence="7">
    <location>
        <begin position="1725"/>
        <end position="1814"/>
    </location>
</feature>
<dbReference type="PANTHER" id="PTHR47633:SF4">
    <property type="entry name" value="MYOPALLADIN ISOFORM X1"/>
    <property type="match status" value="1"/>
</dbReference>
<dbReference type="SMART" id="SM00408">
    <property type="entry name" value="IGc2"/>
    <property type="match status" value="16"/>
</dbReference>
<dbReference type="FunFam" id="2.60.40.10:FF:000032">
    <property type="entry name" value="palladin isoform X1"/>
    <property type="match status" value="3"/>
</dbReference>
<dbReference type="Gene3D" id="2.60.40.10">
    <property type="entry name" value="Immunoglobulins"/>
    <property type="match status" value="18"/>
</dbReference>
<comment type="subcellular location">
    <subcellularLocation>
        <location evidence="1">Cytoplasm</location>
        <location evidence="1">Myofibril</location>
    </subcellularLocation>
</comment>
<gene>
    <name evidence="8" type="ORF">BV898_00035</name>
</gene>
<keyword evidence="3" id="KW-1015">Disulfide bond</keyword>
<feature type="domain" description="Ig-like" evidence="7">
    <location>
        <begin position="814"/>
        <end position="903"/>
    </location>
</feature>
<feature type="domain" description="Ig-like" evidence="7">
    <location>
        <begin position="977"/>
        <end position="1082"/>
    </location>
</feature>
<dbReference type="Pfam" id="PF07679">
    <property type="entry name" value="I-set"/>
    <property type="match status" value="17"/>
</dbReference>
<evidence type="ECO:0000256" key="2">
    <source>
        <dbReference type="ARBA" id="ARBA00006692"/>
    </source>
</evidence>
<feature type="domain" description="Ig-like" evidence="7">
    <location>
        <begin position="5537"/>
        <end position="5627"/>
    </location>
</feature>
<dbReference type="GO" id="GO:0030016">
    <property type="term" value="C:myofibril"/>
    <property type="evidence" value="ECO:0007669"/>
    <property type="project" value="UniProtKB-SubCell"/>
</dbReference>
<feature type="domain" description="Ig-like" evidence="7">
    <location>
        <begin position="1488"/>
        <end position="1577"/>
    </location>
</feature>
<feature type="compositionally biased region" description="Polar residues" evidence="6">
    <location>
        <begin position="4643"/>
        <end position="4653"/>
    </location>
</feature>
<evidence type="ECO:0000256" key="4">
    <source>
        <dbReference type="ARBA" id="ARBA00023319"/>
    </source>
</evidence>
<dbReference type="InterPro" id="IPR007110">
    <property type="entry name" value="Ig-like_dom"/>
</dbReference>
<feature type="region of interest" description="Disordered" evidence="6">
    <location>
        <begin position="3134"/>
        <end position="3163"/>
    </location>
</feature>
<feature type="domain" description="Ig-like" evidence="7">
    <location>
        <begin position="2454"/>
        <end position="2542"/>
    </location>
</feature>
<feature type="compositionally biased region" description="Polar residues" evidence="6">
    <location>
        <begin position="1430"/>
        <end position="1439"/>
    </location>
</feature>
<name>A0A1W0XEI5_HYPEX</name>
<feature type="domain" description="Ig-like" evidence="7">
    <location>
        <begin position="2959"/>
        <end position="3049"/>
    </location>
</feature>
<feature type="domain" description="Ig-like" evidence="7">
    <location>
        <begin position="1626"/>
        <end position="1711"/>
    </location>
</feature>
<comment type="similarity">
    <text evidence="2">Belongs to the protein kinase superfamily. CAMK Ser/Thr protein kinase family.</text>
</comment>
<dbReference type="PROSITE" id="PS50835">
    <property type="entry name" value="IG_LIKE"/>
    <property type="match status" value="16"/>
</dbReference>
<dbReference type="EMBL" id="MTYJ01000001">
    <property type="protein sequence ID" value="OQV25889.1"/>
    <property type="molecule type" value="Genomic_DNA"/>
</dbReference>
<feature type="domain" description="Ig-like" evidence="7">
    <location>
        <begin position="2688"/>
        <end position="2780"/>
    </location>
</feature>
<feature type="domain" description="Ig-like" evidence="7">
    <location>
        <begin position="2215"/>
        <end position="2303"/>
    </location>
</feature>
<dbReference type="InterPro" id="IPR003598">
    <property type="entry name" value="Ig_sub2"/>
</dbReference>
<feature type="region of interest" description="Disordered" evidence="6">
    <location>
        <begin position="2309"/>
        <end position="2348"/>
    </location>
</feature>
<organism evidence="8 9">
    <name type="scientific">Hypsibius exemplaris</name>
    <name type="common">Freshwater tardigrade</name>
    <dbReference type="NCBI Taxonomy" id="2072580"/>
    <lineage>
        <taxon>Eukaryota</taxon>
        <taxon>Metazoa</taxon>
        <taxon>Ecdysozoa</taxon>
        <taxon>Tardigrada</taxon>
        <taxon>Eutardigrada</taxon>
        <taxon>Parachela</taxon>
        <taxon>Hypsibioidea</taxon>
        <taxon>Hypsibiidae</taxon>
        <taxon>Hypsibius</taxon>
    </lineage>
</organism>